<evidence type="ECO:0000313" key="1">
    <source>
        <dbReference type="EMBL" id="SOC13651.1"/>
    </source>
</evidence>
<sequence>MLELSRIRAGQWEGIWTGKDAPDFEVLHLETTLEGLSVEALEEGKWKLRLPIPAELLSDGVQTFVLSAGGETVGHFSIVTGAALEHDLRAEIELLRAELDLLKRAFRRHCVETGA</sequence>
<dbReference type="Proteomes" id="UP000219111">
    <property type="component" value="Unassembled WGS sequence"/>
</dbReference>
<dbReference type="EMBL" id="OBMT01000011">
    <property type="protein sequence ID" value="SOC13651.1"/>
    <property type="molecule type" value="Genomic_DNA"/>
</dbReference>
<name>A0A285SYY9_9RHOB</name>
<reference evidence="2" key="1">
    <citation type="submission" date="2017-08" db="EMBL/GenBank/DDBJ databases">
        <authorList>
            <person name="Varghese N."/>
            <person name="Submissions S."/>
        </authorList>
    </citation>
    <scope>NUCLEOTIDE SEQUENCE [LARGE SCALE GENOMIC DNA]</scope>
    <source>
        <strain evidence="2">JA276</strain>
    </source>
</reference>
<protein>
    <submittedName>
        <fullName evidence="1">Uncharacterized protein</fullName>
    </submittedName>
</protein>
<dbReference type="AlphaFoldDB" id="A0A285SYY9"/>
<gene>
    <name evidence="1" type="ORF">SAMN05877831_11113</name>
</gene>
<accession>A0A285SYY9</accession>
<proteinExistence type="predicted"/>
<organism evidence="1 2">
    <name type="scientific">Rhodobacter maris</name>
    <dbReference type="NCBI Taxonomy" id="446682"/>
    <lineage>
        <taxon>Bacteria</taxon>
        <taxon>Pseudomonadati</taxon>
        <taxon>Pseudomonadota</taxon>
        <taxon>Alphaproteobacteria</taxon>
        <taxon>Rhodobacterales</taxon>
        <taxon>Rhodobacter group</taxon>
        <taxon>Rhodobacter</taxon>
    </lineage>
</organism>
<dbReference type="RefSeq" id="WP_097070707.1">
    <property type="nucleotide sequence ID" value="NZ_OBMT01000011.1"/>
</dbReference>
<keyword evidence="2" id="KW-1185">Reference proteome</keyword>
<evidence type="ECO:0000313" key="2">
    <source>
        <dbReference type="Proteomes" id="UP000219111"/>
    </source>
</evidence>
<dbReference type="OrthoDB" id="7772846at2"/>